<evidence type="ECO:0000256" key="1">
    <source>
        <dbReference type="ARBA" id="ARBA00023015"/>
    </source>
</evidence>
<dbReference type="InterPro" id="IPR001867">
    <property type="entry name" value="OmpR/PhoB-type_DNA-bd"/>
</dbReference>
<gene>
    <name evidence="7" type="ORF">A5889_002006</name>
    <name evidence="6" type="ORF">A5889_002688</name>
</gene>
<dbReference type="SMART" id="SM00862">
    <property type="entry name" value="Trans_reg_C"/>
    <property type="match status" value="1"/>
</dbReference>
<evidence type="ECO:0000256" key="4">
    <source>
        <dbReference type="PROSITE-ProRule" id="PRU01091"/>
    </source>
</evidence>
<evidence type="ECO:0000313" key="7">
    <source>
        <dbReference type="EMBL" id="WYJ94493.1"/>
    </source>
</evidence>
<organism evidence="6">
    <name type="scientific">Candidatus Enterococcus dunnyi</name>
    <dbReference type="NCBI Taxonomy" id="1834192"/>
    <lineage>
        <taxon>Bacteria</taxon>
        <taxon>Bacillati</taxon>
        <taxon>Bacillota</taxon>
        <taxon>Bacilli</taxon>
        <taxon>Lactobacillales</taxon>
        <taxon>Enterococcaceae</taxon>
        <taxon>Enterococcus</taxon>
    </lineage>
</organism>
<dbReference type="RefSeq" id="WP_087641769.1">
    <property type="nucleotide sequence ID" value="NZ_CP147246.1"/>
</dbReference>
<evidence type="ECO:0000256" key="3">
    <source>
        <dbReference type="ARBA" id="ARBA00023163"/>
    </source>
</evidence>
<evidence type="ECO:0000313" key="6">
    <source>
        <dbReference type="EMBL" id="OUZ30400.1"/>
    </source>
</evidence>
<protein>
    <recommendedName>
        <fullName evidence="5">OmpR/PhoB-type domain-containing protein</fullName>
    </recommendedName>
</protein>
<name>A0A200J187_9ENTE</name>
<feature type="DNA-binding region" description="OmpR/PhoB-type" evidence="4">
    <location>
        <begin position="127"/>
        <end position="235"/>
    </location>
</feature>
<dbReference type="GO" id="GO:0006355">
    <property type="term" value="P:regulation of DNA-templated transcription"/>
    <property type="evidence" value="ECO:0007669"/>
    <property type="project" value="InterPro"/>
</dbReference>
<evidence type="ECO:0000256" key="2">
    <source>
        <dbReference type="ARBA" id="ARBA00023125"/>
    </source>
</evidence>
<dbReference type="PROSITE" id="PS51755">
    <property type="entry name" value="OMPR_PHOB"/>
    <property type="match status" value="1"/>
</dbReference>
<dbReference type="GO" id="GO:0000160">
    <property type="term" value="P:phosphorelay signal transduction system"/>
    <property type="evidence" value="ECO:0007669"/>
    <property type="project" value="InterPro"/>
</dbReference>
<reference evidence="7" key="3">
    <citation type="submission" date="2024-03" db="EMBL/GenBank/DDBJ databases">
        <title>The Genome Sequence of Enterococcus sp. DIV0238c.</title>
        <authorList>
            <consortium name="The Broad Institute Genomics Platform"/>
            <consortium name="The Broad Institute Microbial Omics Core"/>
            <consortium name="The Broad Institute Genomic Center for Infectious Diseases"/>
            <person name="Earl A."/>
            <person name="Manson A."/>
            <person name="Gilmore M."/>
            <person name="Schwartman J."/>
            <person name="Shea T."/>
            <person name="Abouelleil A."/>
            <person name="Cao P."/>
            <person name="Chapman S."/>
            <person name="Cusick C."/>
            <person name="Young S."/>
            <person name="Neafsey D."/>
            <person name="Nusbaum C."/>
            <person name="Birren B."/>
        </authorList>
    </citation>
    <scope>NUCLEOTIDE SEQUENCE</scope>
    <source>
        <strain evidence="7">9D6_DIV0238</strain>
    </source>
</reference>
<dbReference type="SUPFAM" id="SSF46894">
    <property type="entry name" value="C-terminal effector domain of the bipartite response regulators"/>
    <property type="match status" value="1"/>
</dbReference>
<dbReference type="GO" id="GO:0003677">
    <property type="term" value="F:DNA binding"/>
    <property type="evidence" value="ECO:0007669"/>
    <property type="project" value="UniProtKB-UniRule"/>
</dbReference>
<keyword evidence="1" id="KW-0805">Transcription regulation</keyword>
<dbReference type="Pfam" id="PF00486">
    <property type="entry name" value="Trans_reg_C"/>
    <property type="match status" value="1"/>
</dbReference>
<reference evidence="6" key="1">
    <citation type="submission" date="2017-05" db="EMBL/GenBank/DDBJ databases">
        <title>The Genome Sequence of Enterococcus sp. 9D6_DIV0238.</title>
        <authorList>
            <consortium name="The Broad Institute Genomics Platform"/>
            <consortium name="The Broad Institute Genomic Center for Infectious Diseases"/>
            <person name="Earl A."/>
            <person name="Manson A."/>
            <person name="Schwartman J."/>
            <person name="Gilmore M."/>
            <person name="Abouelleil A."/>
            <person name="Cao P."/>
            <person name="Chapman S."/>
            <person name="Cusick C."/>
            <person name="Shea T."/>
            <person name="Young S."/>
            <person name="Neafsey D."/>
            <person name="Nusbaum C."/>
            <person name="Birren B."/>
        </authorList>
    </citation>
    <scope>NUCLEOTIDE SEQUENCE [LARGE SCALE GENOMIC DNA]</scope>
    <source>
        <strain evidence="6">9D6_DIV0238</strain>
    </source>
</reference>
<keyword evidence="2 4" id="KW-0238">DNA-binding</keyword>
<dbReference type="Gene3D" id="1.10.10.10">
    <property type="entry name" value="Winged helix-like DNA-binding domain superfamily/Winged helix DNA-binding domain"/>
    <property type="match status" value="1"/>
</dbReference>
<evidence type="ECO:0000259" key="5">
    <source>
        <dbReference type="PROSITE" id="PS51755"/>
    </source>
</evidence>
<dbReference type="EMBL" id="NIBQ01000003">
    <property type="protein sequence ID" value="OUZ30400.1"/>
    <property type="molecule type" value="Genomic_DNA"/>
</dbReference>
<dbReference type="Proteomes" id="UP000196151">
    <property type="component" value="Chromosome"/>
</dbReference>
<feature type="domain" description="OmpR/PhoB-type" evidence="5">
    <location>
        <begin position="127"/>
        <end position="235"/>
    </location>
</feature>
<dbReference type="InterPro" id="IPR036388">
    <property type="entry name" value="WH-like_DNA-bd_sf"/>
</dbReference>
<accession>A0A200J187</accession>
<dbReference type="InterPro" id="IPR016032">
    <property type="entry name" value="Sig_transdc_resp-reg_C-effctor"/>
</dbReference>
<dbReference type="EMBL" id="CP147246">
    <property type="protein sequence ID" value="WYJ94493.1"/>
    <property type="molecule type" value="Genomic_DNA"/>
</dbReference>
<proteinExistence type="predicted"/>
<sequence length="236" mass="27458">MHQIGVLNQTYSEEEIEELSTKFLGGLDCKILRLDIKNLTQELSDIDVVFMLSDSSTFSMSTTCSTIIKIREITNAYIVIYQKETDMVNRLVYLQLGANLNIGEESQAKEVQLIIQNEMKYRADKSSGLIEFERRTPTFYKDSPMDNRLEPISELERKVNLTRIEYKLLSLLQSDIGKPFTHQEIYQSIWKKAYNDQKPRVANVVFRLREKLDRNGYPADKYIQTAHGIGYKMHLD</sequence>
<dbReference type="AlphaFoldDB" id="A0A200J187"/>
<keyword evidence="3" id="KW-0804">Transcription</keyword>
<dbReference type="CDD" id="cd00383">
    <property type="entry name" value="trans_reg_C"/>
    <property type="match status" value="1"/>
</dbReference>
<evidence type="ECO:0000313" key="8">
    <source>
        <dbReference type="Proteomes" id="UP000196151"/>
    </source>
</evidence>
<dbReference type="OrthoDB" id="9787103at2"/>
<reference evidence="7" key="2">
    <citation type="submission" date="2017-05" db="EMBL/GenBank/DDBJ databases">
        <authorList>
            <consortium name="The Broad Institute Genomics Platform"/>
            <consortium name="The Broad Institute Genomic Center for Infectious Diseases"/>
            <person name="Earl A."/>
            <person name="Manson A."/>
            <person name="Schwartman J."/>
            <person name="Gilmore M."/>
            <person name="Abouelleil A."/>
            <person name="Cao P."/>
            <person name="Chapman S."/>
            <person name="Cusick C."/>
            <person name="Shea T."/>
            <person name="Young S."/>
            <person name="Neafsey D."/>
            <person name="Nusbaum C."/>
            <person name="Birren B."/>
        </authorList>
    </citation>
    <scope>NUCLEOTIDE SEQUENCE</scope>
    <source>
        <strain evidence="7">9D6_DIV0238</strain>
    </source>
</reference>
<keyword evidence="8" id="KW-1185">Reference proteome</keyword>